<dbReference type="InterPro" id="IPR040194">
    <property type="entry name" value="Cwf19-like"/>
</dbReference>
<evidence type="ECO:0000259" key="2">
    <source>
        <dbReference type="Pfam" id="PF04676"/>
    </source>
</evidence>
<dbReference type="PANTHER" id="PTHR12072">
    <property type="entry name" value="CWF19, CELL CYCLE CONTROL PROTEIN"/>
    <property type="match status" value="1"/>
</dbReference>
<reference evidence="3 4" key="1">
    <citation type="submission" date="2016-09" db="EMBL/GenBank/DDBJ databases">
        <title>Extensive genetic diversity and differential bi-allelic expression allows diatom success in the polar Southern Ocean.</title>
        <authorList>
            <consortium name="DOE Joint Genome Institute"/>
            <person name="Mock T."/>
            <person name="Otillar R.P."/>
            <person name="Strauss J."/>
            <person name="Dupont C."/>
            <person name="Frickenhaus S."/>
            <person name="Maumus F."/>
            <person name="Mcmullan M."/>
            <person name="Sanges R."/>
            <person name="Schmutz J."/>
            <person name="Toseland A."/>
            <person name="Valas R."/>
            <person name="Veluchamy A."/>
            <person name="Ward B.J."/>
            <person name="Allen A."/>
            <person name="Barry K."/>
            <person name="Falciatore A."/>
            <person name="Ferrante M."/>
            <person name="Fortunato A.E."/>
            <person name="Gloeckner G."/>
            <person name="Gruber A."/>
            <person name="Hipkin R."/>
            <person name="Janech M."/>
            <person name="Kroth P."/>
            <person name="Leese F."/>
            <person name="Lindquist E."/>
            <person name="Lyon B.R."/>
            <person name="Martin J."/>
            <person name="Mayer C."/>
            <person name="Parker M."/>
            <person name="Quesneville H."/>
            <person name="Raymond J."/>
            <person name="Uhlig C."/>
            <person name="Valentin K.U."/>
            <person name="Worden A.Z."/>
            <person name="Armbrust E.V."/>
            <person name="Bowler C."/>
            <person name="Green B."/>
            <person name="Moulton V."/>
            <person name="Van Oosterhout C."/>
            <person name="Grigoriev I."/>
        </authorList>
    </citation>
    <scope>NUCLEOTIDE SEQUENCE [LARGE SCALE GENOMIC DNA]</scope>
    <source>
        <strain evidence="3 4">CCMP1102</strain>
    </source>
</reference>
<dbReference type="GO" id="GO:0071014">
    <property type="term" value="C:post-mRNA release spliceosomal complex"/>
    <property type="evidence" value="ECO:0007669"/>
    <property type="project" value="TreeGrafter"/>
</dbReference>
<proteinExistence type="inferred from homology"/>
<protein>
    <recommendedName>
        <fullName evidence="2">Cwf19-like protein C-terminal domain-containing protein</fullName>
    </recommendedName>
</protein>
<sequence length="112" mass="13224">MVEQAEEFGTHNKLYKTMHQKPLRSVIPKKFPYFYIDWGNIATSNSTGYAQIIESSSFSYDFGLDTLAGMMDLDPIRFKRKSKFSNDLEKKLISEFTSKWKPFDWTQQIEDY</sequence>
<keyword evidence="4" id="KW-1185">Reference proteome</keyword>
<dbReference type="InParanoid" id="A0A1E7FF39"/>
<accession>A0A1E7FF39</accession>
<feature type="domain" description="Cwf19-like protein C-terminal" evidence="2">
    <location>
        <begin position="7"/>
        <end position="106"/>
    </location>
</feature>
<dbReference type="EMBL" id="KV784358">
    <property type="protein sequence ID" value="OEU16780.1"/>
    <property type="molecule type" value="Genomic_DNA"/>
</dbReference>
<gene>
    <name evidence="3" type="ORF">FRACYDRAFT_185477</name>
</gene>
<dbReference type="Pfam" id="PF04676">
    <property type="entry name" value="CwfJ_C_2"/>
    <property type="match status" value="1"/>
</dbReference>
<evidence type="ECO:0000256" key="1">
    <source>
        <dbReference type="ARBA" id="ARBA00006795"/>
    </source>
</evidence>
<dbReference type="GO" id="GO:0000398">
    <property type="term" value="P:mRNA splicing, via spliceosome"/>
    <property type="evidence" value="ECO:0007669"/>
    <property type="project" value="TreeGrafter"/>
</dbReference>
<dbReference type="Proteomes" id="UP000095751">
    <property type="component" value="Unassembled WGS sequence"/>
</dbReference>
<name>A0A1E7FF39_9STRA</name>
<dbReference type="OrthoDB" id="2113965at2759"/>
<dbReference type="AlphaFoldDB" id="A0A1E7FF39"/>
<dbReference type="PANTHER" id="PTHR12072:SF5">
    <property type="entry name" value="CWF19-LIKE PROTEIN 2"/>
    <property type="match status" value="1"/>
</dbReference>
<evidence type="ECO:0000313" key="3">
    <source>
        <dbReference type="EMBL" id="OEU16780.1"/>
    </source>
</evidence>
<comment type="similarity">
    <text evidence="1">Belongs to the CWF19 family.</text>
</comment>
<dbReference type="InterPro" id="IPR006767">
    <property type="entry name" value="Cwf19-like_C_dom-2"/>
</dbReference>
<organism evidence="3 4">
    <name type="scientific">Fragilariopsis cylindrus CCMP1102</name>
    <dbReference type="NCBI Taxonomy" id="635003"/>
    <lineage>
        <taxon>Eukaryota</taxon>
        <taxon>Sar</taxon>
        <taxon>Stramenopiles</taxon>
        <taxon>Ochrophyta</taxon>
        <taxon>Bacillariophyta</taxon>
        <taxon>Bacillariophyceae</taxon>
        <taxon>Bacillariophycidae</taxon>
        <taxon>Bacillariales</taxon>
        <taxon>Bacillariaceae</taxon>
        <taxon>Fragilariopsis</taxon>
    </lineage>
</organism>
<dbReference type="KEGG" id="fcy:FRACYDRAFT_185477"/>
<evidence type="ECO:0000313" key="4">
    <source>
        <dbReference type="Proteomes" id="UP000095751"/>
    </source>
</evidence>